<accession>A0A450SI06</accession>
<evidence type="ECO:0000256" key="3">
    <source>
        <dbReference type="ARBA" id="ARBA00022827"/>
    </source>
</evidence>
<dbReference type="InterPro" id="IPR020946">
    <property type="entry name" value="Flavin_mOase-like"/>
</dbReference>
<gene>
    <name evidence="6" type="ORF">BECKFW1821A_GA0114235_103916</name>
</gene>
<keyword evidence="5" id="KW-0560">Oxidoreductase</keyword>
<dbReference type="GO" id="GO:0050660">
    <property type="term" value="F:flavin adenine dinucleotide binding"/>
    <property type="evidence" value="ECO:0007669"/>
    <property type="project" value="InterPro"/>
</dbReference>
<proteinExistence type="inferred from homology"/>
<dbReference type="PRINTS" id="PR00370">
    <property type="entry name" value="FMOXYGENASE"/>
</dbReference>
<evidence type="ECO:0000256" key="5">
    <source>
        <dbReference type="ARBA" id="ARBA00023002"/>
    </source>
</evidence>
<keyword evidence="6" id="KW-0503">Monooxygenase</keyword>
<dbReference type="EMBL" id="CAADEW010000039">
    <property type="protein sequence ID" value="VFJ52943.1"/>
    <property type="molecule type" value="Genomic_DNA"/>
</dbReference>
<dbReference type="Gene3D" id="3.50.50.60">
    <property type="entry name" value="FAD/NAD(P)-binding domain"/>
    <property type="match status" value="1"/>
</dbReference>
<evidence type="ECO:0000256" key="4">
    <source>
        <dbReference type="ARBA" id="ARBA00022857"/>
    </source>
</evidence>
<name>A0A450SI06_9GAMM</name>
<dbReference type="Pfam" id="PF00743">
    <property type="entry name" value="FMO-like"/>
    <property type="match status" value="1"/>
</dbReference>
<dbReference type="InterPro" id="IPR036188">
    <property type="entry name" value="FAD/NAD-bd_sf"/>
</dbReference>
<dbReference type="AlphaFoldDB" id="A0A450SI06"/>
<keyword evidence="4" id="KW-0521">NADP</keyword>
<dbReference type="InterPro" id="IPR050346">
    <property type="entry name" value="FMO-like"/>
</dbReference>
<organism evidence="6">
    <name type="scientific">Candidatus Kentrum sp. FW</name>
    <dbReference type="NCBI Taxonomy" id="2126338"/>
    <lineage>
        <taxon>Bacteria</taxon>
        <taxon>Pseudomonadati</taxon>
        <taxon>Pseudomonadota</taxon>
        <taxon>Gammaproteobacteria</taxon>
        <taxon>Candidatus Kentrum</taxon>
    </lineage>
</organism>
<evidence type="ECO:0000256" key="2">
    <source>
        <dbReference type="ARBA" id="ARBA00022630"/>
    </source>
</evidence>
<keyword evidence="3" id="KW-0274">FAD</keyword>
<dbReference type="GO" id="GO:0004499">
    <property type="term" value="F:N,N-dimethylaniline monooxygenase activity"/>
    <property type="evidence" value="ECO:0007669"/>
    <property type="project" value="InterPro"/>
</dbReference>
<evidence type="ECO:0000256" key="1">
    <source>
        <dbReference type="ARBA" id="ARBA00009183"/>
    </source>
</evidence>
<dbReference type="PANTHER" id="PTHR23023">
    <property type="entry name" value="DIMETHYLANILINE MONOOXYGENASE"/>
    <property type="match status" value="1"/>
</dbReference>
<reference evidence="6" key="1">
    <citation type="submission" date="2019-02" db="EMBL/GenBank/DDBJ databases">
        <authorList>
            <person name="Gruber-Vodicka R. H."/>
            <person name="Seah K. B. B."/>
        </authorList>
    </citation>
    <scope>NUCLEOTIDE SEQUENCE</scope>
    <source>
        <strain evidence="6">BECK_BZ15</strain>
    </source>
</reference>
<dbReference type="GO" id="GO:0050661">
    <property type="term" value="F:NADP binding"/>
    <property type="evidence" value="ECO:0007669"/>
    <property type="project" value="InterPro"/>
</dbReference>
<comment type="similarity">
    <text evidence="1">Belongs to the FMO family.</text>
</comment>
<dbReference type="InterPro" id="IPR000960">
    <property type="entry name" value="Flavin_mOase"/>
</dbReference>
<evidence type="ECO:0000313" key="6">
    <source>
        <dbReference type="EMBL" id="VFJ52943.1"/>
    </source>
</evidence>
<sequence>MKMNVCVIGAGPAGVTAIKQLLDEGHTVQCFEKDSGIGGVFKKGNSYDSLLLTISNYFMAYSDFMPFSERLKIWTSREYEQYLHKYIEHFGLRGLISLNTEVTSVRKKGKGWSVTVVKEGKTSEHGFDAVAVCSGHFQKPNIPAYEGLDQFQGEVIHSLDYKNPDAFEGKRVLCVGLGESSSDVTSEISTVAKECTLSLRRYQTVAPRYTPFQEDPYFTIDTSHTTSRIMSQLSNRLYGMLRRKHINRFFTSRQPQVRLQGEWVKKAGPITAQVLTKNERIFEYIADGKITCNMKGIQRFEGNKVLFKDGESKEIDIVVFCTGFKLFFPFLENQIANTRDLFKQMFLPDVGKSMAFIGFARPLQGGLPAMAEMQSRYFASLCSGKLDLPSRENMVAQAKVDRQYWEEQFYISPHVSSLVNYCHYMDDIAKLAKCAPDVPSFIKDPVFYMRMHLGPQFAMQYRLNGDHALPKEAYDFIKSFPSPEGMLSVLLLFWLSKVLPVSILKPRAKLKTVH</sequence>
<dbReference type="SUPFAM" id="SSF51905">
    <property type="entry name" value="FAD/NAD(P)-binding domain"/>
    <property type="match status" value="2"/>
</dbReference>
<protein>
    <submittedName>
        <fullName evidence="6">Dimethylaniline monooxygenase (N-oxide forming)</fullName>
    </submittedName>
</protein>
<keyword evidence="2" id="KW-0285">Flavoprotein</keyword>
<dbReference type="PIRSF" id="PIRSF000332">
    <property type="entry name" value="FMO"/>
    <property type="match status" value="1"/>
</dbReference>